<protein>
    <submittedName>
        <fullName evidence="1">Uncharacterized protein</fullName>
    </submittedName>
</protein>
<gene>
    <name evidence="1" type="ORF">S12H4_53850</name>
</gene>
<proteinExistence type="predicted"/>
<name>X1TJC2_9ZZZZ</name>
<comment type="caution">
    <text evidence="1">The sequence shown here is derived from an EMBL/GenBank/DDBJ whole genome shotgun (WGS) entry which is preliminary data.</text>
</comment>
<dbReference type="EMBL" id="BARW01034347">
    <property type="protein sequence ID" value="GAJ05418.1"/>
    <property type="molecule type" value="Genomic_DNA"/>
</dbReference>
<sequence length="101" mass="11144">GEADFPRGVFDRVSDGGVSSIPGTWKSRADFCDGHITADPILASSSIRTPKVLTTGWYMVVIPYRRCPFIYTNPCTFHTSNTRAPKYGVVSENMNAEVQVK</sequence>
<organism evidence="1">
    <name type="scientific">marine sediment metagenome</name>
    <dbReference type="NCBI Taxonomy" id="412755"/>
    <lineage>
        <taxon>unclassified sequences</taxon>
        <taxon>metagenomes</taxon>
        <taxon>ecological metagenomes</taxon>
    </lineage>
</organism>
<dbReference type="AlphaFoldDB" id="X1TJC2"/>
<feature type="non-terminal residue" evidence="1">
    <location>
        <position position="1"/>
    </location>
</feature>
<accession>X1TJC2</accession>
<reference evidence="1" key="1">
    <citation type="journal article" date="2014" name="Front. Microbiol.">
        <title>High frequency of phylogenetically diverse reductive dehalogenase-homologous genes in deep subseafloor sedimentary metagenomes.</title>
        <authorList>
            <person name="Kawai M."/>
            <person name="Futagami T."/>
            <person name="Toyoda A."/>
            <person name="Takaki Y."/>
            <person name="Nishi S."/>
            <person name="Hori S."/>
            <person name="Arai W."/>
            <person name="Tsubouchi T."/>
            <person name="Morono Y."/>
            <person name="Uchiyama I."/>
            <person name="Ito T."/>
            <person name="Fujiyama A."/>
            <person name="Inagaki F."/>
            <person name="Takami H."/>
        </authorList>
    </citation>
    <scope>NUCLEOTIDE SEQUENCE</scope>
    <source>
        <strain evidence="1">Expedition CK06-06</strain>
    </source>
</reference>
<evidence type="ECO:0000313" key="1">
    <source>
        <dbReference type="EMBL" id="GAJ05418.1"/>
    </source>
</evidence>